<reference evidence="5" key="1">
    <citation type="submission" date="2018-05" db="EMBL/GenBank/DDBJ databases">
        <authorList>
            <person name="Lanie J.A."/>
            <person name="Ng W.-L."/>
            <person name="Kazmierczak K.M."/>
            <person name="Andrzejewski T.M."/>
            <person name="Davidsen T.M."/>
            <person name="Wayne K.J."/>
            <person name="Tettelin H."/>
            <person name="Glass J.I."/>
            <person name="Rusch D."/>
            <person name="Podicherti R."/>
            <person name="Tsui H.-C.T."/>
            <person name="Winkler M.E."/>
        </authorList>
    </citation>
    <scope>NUCLEOTIDE SEQUENCE</scope>
</reference>
<dbReference type="Gene3D" id="4.10.410.60">
    <property type="match status" value="1"/>
</dbReference>
<feature type="region of interest" description="Disordered" evidence="4">
    <location>
        <begin position="16"/>
        <end position="49"/>
    </location>
</feature>
<dbReference type="EMBL" id="UINC01049209">
    <property type="protein sequence ID" value="SVB60696.1"/>
    <property type="molecule type" value="Genomic_DNA"/>
</dbReference>
<feature type="compositionally biased region" description="Basic residues" evidence="4">
    <location>
        <begin position="20"/>
        <end position="37"/>
    </location>
</feature>
<organism evidence="5">
    <name type="scientific">marine metagenome</name>
    <dbReference type="NCBI Taxonomy" id="408172"/>
    <lineage>
        <taxon>unclassified sequences</taxon>
        <taxon>metagenomes</taxon>
        <taxon>ecological metagenomes</taxon>
    </lineage>
</organism>
<dbReference type="PANTHER" id="PTHR33343:SF1">
    <property type="entry name" value="LARGE RIBOSOMAL SUBUNIT PROTEIN BL35M"/>
    <property type="match status" value="1"/>
</dbReference>
<evidence type="ECO:0000256" key="3">
    <source>
        <dbReference type="ARBA" id="ARBA00023274"/>
    </source>
</evidence>
<accession>A0A382FC95</accession>
<evidence type="ECO:0000313" key="5">
    <source>
        <dbReference type="EMBL" id="SVB60696.1"/>
    </source>
</evidence>
<dbReference type="NCBIfam" id="TIGR00001">
    <property type="entry name" value="rpmI_bact"/>
    <property type="match status" value="1"/>
</dbReference>
<keyword evidence="3" id="KW-0687">Ribonucleoprotein</keyword>
<dbReference type="GO" id="GO:0003735">
    <property type="term" value="F:structural constituent of ribosome"/>
    <property type="evidence" value="ECO:0007669"/>
    <property type="project" value="InterPro"/>
</dbReference>
<dbReference type="PANTHER" id="PTHR33343">
    <property type="entry name" value="54S RIBOSOMAL PROTEIN BL35M"/>
    <property type="match status" value="1"/>
</dbReference>
<dbReference type="InterPro" id="IPR037229">
    <property type="entry name" value="Ribosomal_bL35_sf"/>
</dbReference>
<protein>
    <recommendedName>
        <fullName evidence="6">50S ribosomal protein L35</fullName>
    </recommendedName>
</protein>
<comment type="similarity">
    <text evidence="1">Belongs to the bacterial ribosomal protein bL35 family.</text>
</comment>
<dbReference type="PROSITE" id="PS00936">
    <property type="entry name" value="RIBOSOMAL_L35"/>
    <property type="match status" value="1"/>
</dbReference>
<gene>
    <name evidence="5" type="ORF">METZ01_LOCUS213550</name>
</gene>
<keyword evidence="2" id="KW-0689">Ribosomal protein</keyword>
<dbReference type="InterPro" id="IPR018265">
    <property type="entry name" value="Ribosomal_bL35_CS"/>
</dbReference>
<dbReference type="InterPro" id="IPR021137">
    <property type="entry name" value="Ribosomal_bL35-like"/>
</dbReference>
<dbReference type="PRINTS" id="PR00064">
    <property type="entry name" value="RIBOSOMALL35"/>
</dbReference>
<dbReference type="InterPro" id="IPR001706">
    <property type="entry name" value="Ribosomal_bL35"/>
</dbReference>
<sequence>MRKTHKGIAKRFKVTGTGKVTHRKPGQRHLRRKRTVKQMRAGRQDQPLAKGMARRVIEALG</sequence>
<dbReference type="GO" id="GO:0006412">
    <property type="term" value="P:translation"/>
    <property type="evidence" value="ECO:0007669"/>
    <property type="project" value="InterPro"/>
</dbReference>
<evidence type="ECO:0008006" key="6">
    <source>
        <dbReference type="Google" id="ProtNLM"/>
    </source>
</evidence>
<name>A0A382FC95_9ZZZZ</name>
<evidence type="ECO:0000256" key="1">
    <source>
        <dbReference type="ARBA" id="ARBA00006598"/>
    </source>
</evidence>
<evidence type="ECO:0000256" key="2">
    <source>
        <dbReference type="ARBA" id="ARBA00022980"/>
    </source>
</evidence>
<dbReference type="AlphaFoldDB" id="A0A382FC95"/>
<proteinExistence type="inferred from homology"/>
<dbReference type="SUPFAM" id="SSF143034">
    <property type="entry name" value="L35p-like"/>
    <property type="match status" value="1"/>
</dbReference>
<dbReference type="GO" id="GO:0022625">
    <property type="term" value="C:cytosolic large ribosomal subunit"/>
    <property type="evidence" value="ECO:0007669"/>
    <property type="project" value="TreeGrafter"/>
</dbReference>
<dbReference type="Pfam" id="PF01632">
    <property type="entry name" value="Ribosomal_L35p"/>
    <property type="match status" value="1"/>
</dbReference>
<evidence type="ECO:0000256" key="4">
    <source>
        <dbReference type="SAM" id="MobiDB-lite"/>
    </source>
</evidence>